<dbReference type="InterPro" id="IPR036866">
    <property type="entry name" value="RibonucZ/Hydroxyglut_hydro"/>
</dbReference>
<evidence type="ECO:0000313" key="2">
    <source>
        <dbReference type="Proteomes" id="UP001082899"/>
    </source>
</evidence>
<evidence type="ECO:0008006" key="3">
    <source>
        <dbReference type="Google" id="ProtNLM"/>
    </source>
</evidence>
<evidence type="ECO:0000313" key="1">
    <source>
        <dbReference type="EMBL" id="MCY0388444.1"/>
    </source>
</evidence>
<organism evidence="1 2">
    <name type="scientific">Robbsia betulipollinis</name>
    <dbReference type="NCBI Taxonomy" id="2981849"/>
    <lineage>
        <taxon>Bacteria</taxon>
        <taxon>Pseudomonadati</taxon>
        <taxon>Pseudomonadota</taxon>
        <taxon>Betaproteobacteria</taxon>
        <taxon>Burkholderiales</taxon>
        <taxon>Burkholderiaceae</taxon>
        <taxon>Robbsia</taxon>
    </lineage>
</organism>
<dbReference type="Proteomes" id="UP001082899">
    <property type="component" value="Unassembled WGS sequence"/>
</dbReference>
<proteinExistence type="predicted"/>
<gene>
    <name evidence="1" type="ORF">OVY01_14660</name>
</gene>
<dbReference type="InterPro" id="IPR052159">
    <property type="entry name" value="Competence_DNA_uptake"/>
</dbReference>
<dbReference type="PANTHER" id="PTHR30619:SF1">
    <property type="entry name" value="RECOMBINATION PROTEIN 2"/>
    <property type="match status" value="1"/>
</dbReference>
<comment type="caution">
    <text evidence="1">The sequence shown here is derived from an EMBL/GenBank/DDBJ whole genome shotgun (WGS) entry which is preliminary data.</text>
</comment>
<dbReference type="SUPFAM" id="SSF56281">
    <property type="entry name" value="Metallo-hydrolase/oxidoreductase"/>
    <property type="match status" value="1"/>
</dbReference>
<protein>
    <recommendedName>
        <fullName evidence="3">Metallo-beta-lactamase domain-containing protein</fullName>
    </recommendedName>
</protein>
<reference evidence="1" key="1">
    <citation type="submission" date="2022-11" db="EMBL/GenBank/DDBJ databases">
        <title>Robbsia betulipollinis sp. nov., isolated from pollen of birch (Betula pendula).</title>
        <authorList>
            <person name="Shi H."/>
            <person name="Ambika Manirajan B."/>
            <person name="Ratering S."/>
            <person name="Geissler-Plaum R."/>
            <person name="Schnell S."/>
        </authorList>
    </citation>
    <scope>NUCLEOTIDE SEQUENCE</scope>
    <source>
        <strain evidence="1">Bb-Pol-6</strain>
    </source>
</reference>
<dbReference type="PANTHER" id="PTHR30619">
    <property type="entry name" value="DNA INTERNALIZATION/COMPETENCE PROTEIN COMEC/REC2"/>
    <property type="match status" value="1"/>
</dbReference>
<accession>A0ABT3ZPH0</accession>
<sequence>MKLFAEYYFYPVGQGMFSSGALGTRFFGEFHWVFDCGSVKKNQSLLENEIRRLELLLSRTALRSKPKLDVTFISHFDVDHISGLVKLLNSFDVDTLVIPYVPLWQRIVATITSPQADNQRFQHFMMNPVSFIGSLDGAKVRRIVLVPPSAGSLPDDPDDIVRDPPSPLGGLPPLEPDRIIAPADEQIALTADRPTNISISCLAPGGRLLLGKVWEFVLYNEPNLNIKATAHFKLAARRVSTALLQTNDPDQRDRILKRLKRMYDRIFGSTSTKKNEISLFVYGGPVGRYLAQYRGAKDDISRARTGYNHFKFWHCPICVNHLPVKVDDTANILYTGDGYLSSKQRVRKLREYFGARRLENLAVFQVMHHGSLRNWRKGIAAEFQPETSIFCADPSYSYGHPNRTVWDDFEPYGAKLVNRVGVLRFYRLKLL</sequence>
<name>A0ABT3ZPH0_9BURK</name>
<dbReference type="Gene3D" id="3.60.15.10">
    <property type="entry name" value="Ribonuclease Z/Hydroxyacylglutathione hydrolase-like"/>
    <property type="match status" value="2"/>
</dbReference>
<dbReference type="RefSeq" id="WP_267848335.1">
    <property type="nucleotide sequence ID" value="NZ_JAPMXC010000004.1"/>
</dbReference>
<keyword evidence="2" id="KW-1185">Reference proteome</keyword>
<dbReference type="EMBL" id="JAPMXC010000004">
    <property type="protein sequence ID" value="MCY0388444.1"/>
    <property type="molecule type" value="Genomic_DNA"/>
</dbReference>